<name>A0AAN9SAQ9_PSOTE</name>
<gene>
    <name evidence="1" type="ORF">VNO78_25758</name>
</gene>
<evidence type="ECO:0000313" key="2">
    <source>
        <dbReference type="Proteomes" id="UP001386955"/>
    </source>
</evidence>
<proteinExistence type="predicted"/>
<dbReference type="EMBL" id="JAYMYS010000006">
    <property type="protein sequence ID" value="KAK7390453.1"/>
    <property type="molecule type" value="Genomic_DNA"/>
</dbReference>
<dbReference type="Proteomes" id="UP001386955">
    <property type="component" value="Unassembled WGS sequence"/>
</dbReference>
<accession>A0AAN9SAQ9</accession>
<evidence type="ECO:0000313" key="1">
    <source>
        <dbReference type="EMBL" id="KAK7390453.1"/>
    </source>
</evidence>
<sequence length="100" mass="11585">MYRRLSHFLGANRVNHDFNENLTIHTQLLSMLWTSFENVSLKETLLFLLQELSLLESRHVWSHLLVLHLLSLPLLALHLLTVSASLQLTFGRVCVRHPCS</sequence>
<keyword evidence="2" id="KW-1185">Reference proteome</keyword>
<dbReference type="AlphaFoldDB" id="A0AAN9SAQ9"/>
<organism evidence="1 2">
    <name type="scientific">Psophocarpus tetragonolobus</name>
    <name type="common">Winged bean</name>
    <name type="synonym">Dolichos tetragonolobus</name>
    <dbReference type="NCBI Taxonomy" id="3891"/>
    <lineage>
        <taxon>Eukaryota</taxon>
        <taxon>Viridiplantae</taxon>
        <taxon>Streptophyta</taxon>
        <taxon>Embryophyta</taxon>
        <taxon>Tracheophyta</taxon>
        <taxon>Spermatophyta</taxon>
        <taxon>Magnoliopsida</taxon>
        <taxon>eudicotyledons</taxon>
        <taxon>Gunneridae</taxon>
        <taxon>Pentapetalae</taxon>
        <taxon>rosids</taxon>
        <taxon>fabids</taxon>
        <taxon>Fabales</taxon>
        <taxon>Fabaceae</taxon>
        <taxon>Papilionoideae</taxon>
        <taxon>50 kb inversion clade</taxon>
        <taxon>NPAAA clade</taxon>
        <taxon>indigoferoid/millettioid clade</taxon>
        <taxon>Phaseoleae</taxon>
        <taxon>Psophocarpus</taxon>
    </lineage>
</organism>
<protein>
    <submittedName>
        <fullName evidence="1">Uncharacterized protein</fullName>
    </submittedName>
</protein>
<comment type="caution">
    <text evidence="1">The sequence shown here is derived from an EMBL/GenBank/DDBJ whole genome shotgun (WGS) entry which is preliminary data.</text>
</comment>
<reference evidence="1 2" key="1">
    <citation type="submission" date="2024-01" db="EMBL/GenBank/DDBJ databases">
        <title>The genomes of 5 underutilized Papilionoideae crops provide insights into root nodulation and disease resistanc.</title>
        <authorList>
            <person name="Jiang F."/>
        </authorList>
    </citation>
    <scope>NUCLEOTIDE SEQUENCE [LARGE SCALE GENOMIC DNA]</scope>
    <source>
        <strain evidence="1">DUOXIRENSHENG_FW03</strain>
        <tissue evidence="1">Leaves</tissue>
    </source>
</reference>